<evidence type="ECO:0000313" key="1">
    <source>
        <dbReference type="EMBL" id="MBM7810179.1"/>
    </source>
</evidence>
<organism evidence="2 3">
    <name type="scientific">Saccharothrix algeriensis</name>
    <dbReference type="NCBI Taxonomy" id="173560"/>
    <lineage>
        <taxon>Bacteria</taxon>
        <taxon>Bacillati</taxon>
        <taxon>Actinomycetota</taxon>
        <taxon>Actinomycetes</taxon>
        <taxon>Pseudonocardiales</taxon>
        <taxon>Pseudonocardiaceae</taxon>
        <taxon>Saccharothrix</taxon>
    </lineage>
</organism>
<sequence length="147" mass="16360">MVEVSLRIDAPAEQVFSVLADGWSYAGWVVGAAHIREVDGDWPGLGSRIHHSVGLWPMQVEDVTKVRAVEPGRMLELEARMWPVGAAHIRFDLVEAGGATTVRMREEVEKGPLSLVPEPVQALLLAPRNRETLNRLSHLAERRQAER</sequence>
<reference evidence="1 4" key="1">
    <citation type="submission" date="2021-01" db="EMBL/GenBank/DDBJ databases">
        <title>Sequencing the genomes of 1000 actinobacteria strains.</title>
        <authorList>
            <person name="Klenk H.-P."/>
        </authorList>
    </citation>
    <scope>NUCLEOTIDE SEQUENCE [LARGE SCALE GENOMIC DNA]</scope>
    <source>
        <strain evidence="1 4">DSM 44581</strain>
    </source>
</reference>
<name>A0A8T8I0U5_9PSEU</name>
<dbReference type="CDD" id="cd07812">
    <property type="entry name" value="SRPBCC"/>
    <property type="match status" value="1"/>
</dbReference>
<dbReference type="InterPro" id="IPR019587">
    <property type="entry name" value="Polyketide_cyclase/dehydratase"/>
</dbReference>
<dbReference type="EMBL" id="JAFBCL010000001">
    <property type="protein sequence ID" value="MBM7810179.1"/>
    <property type="molecule type" value="Genomic_DNA"/>
</dbReference>
<dbReference type="EMBL" id="CP072788">
    <property type="protein sequence ID" value="QTR04366.1"/>
    <property type="molecule type" value="Genomic_DNA"/>
</dbReference>
<evidence type="ECO:0000313" key="3">
    <source>
        <dbReference type="Proteomes" id="UP000671828"/>
    </source>
</evidence>
<dbReference type="Proteomes" id="UP000671828">
    <property type="component" value="Chromosome"/>
</dbReference>
<reference evidence="2" key="2">
    <citation type="submission" date="2021-04" db="EMBL/GenBank/DDBJ databases">
        <title>Saccharothrix algeriensis WGS.</title>
        <authorList>
            <person name="Stuskova K."/>
            <person name="Hakalova E."/>
            <person name="Tebbal A.B."/>
            <person name="Eichmeier A."/>
        </authorList>
    </citation>
    <scope>NUCLEOTIDE SEQUENCE</scope>
    <source>
        <strain evidence="2">NRRL B-24137</strain>
    </source>
</reference>
<dbReference type="InterPro" id="IPR023393">
    <property type="entry name" value="START-like_dom_sf"/>
</dbReference>
<proteinExistence type="predicted"/>
<dbReference type="AlphaFoldDB" id="A0A8T8I0U5"/>
<dbReference type="SUPFAM" id="SSF55961">
    <property type="entry name" value="Bet v1-like"/>
    <property type="match status" value="1"/>
</dbReference>
<dbReference type="Pfam" id="PF10604">
    <property type="entry name" value="Polyketide_cyc2"/>
    <property type="match status" value="1"/>
</dbReference>
<keyword evidence="4" id="KW-1185">Reference proteome</keyword>
<dbReference type="RefSeq" id="WP_204841186.1">
    <property type="nucleotide sequence ID" value="NZ_JAFBCL010000001.1"/>
</dbReference>
<evidence type="ECO:0000313" key="2">
    <source>
        <dbReference type="EMBL" id="QTR04366.1"/>
    </source>
</evidence>
<protein>
    <submittedName>
        <fullName evidence="2">SRPBCC family protein</fullName>
    </submittedName>
    <submittedName>
        <fullName evidence="1">Uncharacterized protein YndB with AHSA1/START domain</fullName>
    </submittedName>
</protein>
<evidence type="ECO:0000313" key="4">
    <source>
        <dbReference type="Proteomes" id="UP001195724"/>
    </source>
</evidence>
<accession>A0A8T8I0U5</accession>
<dbReference type="Proteomes" id="UP001195724">
    <property type="component" value="Unassembled WGS sequence"/>
</dbReference>
<gene>
    <name evidence="2" type="ORF">J7S33_05490</name>
    <name evidence="1" type="ORF">JOE68_001044</name>
</gene>
<dbReference type="Gene3D" id="3.30.530.20">
    <property type="match status" value="1"/>
</dbReference>